<sequence length="925" mass="106248">MNLKNVWEVCEFSDEIKYGKLDRKKFAVELYEVLSGDADEIYLDPVKFLENTYLTSDMRVLLAGALRRLARNEGNAVYVLDTEFGGGKTHSLLLLYHVFGNKDKGTEYIRNYELDKEYGILEVPDVKVVAIDCRKMEKNTLWGEIAQALGKYDLMKEYDLEGKPPKNINEIRNLFESPTLILIDELPVYLVNAESVKIGDTNLMKLTLNFIVVLSSAVSTSYRTMLVLTLTGRQSLYEKVVSEVKKSIKEAKLQERVETVHDHFTSALSRQAQYLVPVRDEEIYLVLRKRLVKSYDRSEAQRIIDAFYDYYLEKALISEADYKRKMERAYPFHPFLIDVLHERVSTIDKFNKTRGALWLLSTVLHRICMGKKDCKLVTTGDIPLEDATIRDALTSQLDKSEYINAINTDVVEKAKKIDESRNVKIAERIARTIYIYSLIAAAKISGIRPAQIKLAICHVGEDPDLVDGILQEMEREFWYLRKEGNEYYFWIEPGINKVIQDYKREVTEEEIKNTVLNTLKSLFKDSGHFKVVWDPYELDDDSDNLRIFVSLNPLTKDNIEKIMEQLPGSEKPRVYKNTLVVVFPDEWQLEEVKREAREVCAIKKAEGDSRIKPDKTKIKELRDRLNEAEGNLTAACQSAFVKIAYPKVGSGDIDPEEIILYDKKDDKKSRESKNLTERVISFLTSKGKFRDSLSVESIIDADYTKNQLNKDGYVAVREIYDLFRKDRRLPFIASGKAIIDAAREGVANSKFGYTKTLERIDGRYKAVIGKKVSVDWDGYIVRKDLVYTELEAVKDKTTELIEWYPREGVGASTDDSQDSWTILVEPEHRYSVSITSFEMLKDLLNKILIVKTIGEVKPHLSVSIESGGDIFSIESNLNDVNKLKQLIERIKEAYSQGKVKGELSIVARKDISEDLQQYGIDFKRG</sequence>
<proteinExistence type="predicted"/>
<dbReference type="EMBL" id="DTLB01000052">
    <property type="protein sequence ID" value="HFW33243.1"/>
    <property type="molecule type" value="Genomic_DNA"/>
</dbReference>
<protein>
    <submittedName>
        <fullName evidence="1">DUF499 domain-containing protein</fullName>
    </submittedName>
</protein>
<accession>A0A7C3RD59</accession>
<dbReference type="AlphaFoldDB" id="A0A7C3RD59"/>
<organism evidence="1">
    <name type="scientific">Archaeoglobus fulgidus</name>
    <dbReference type="NCBI Taxonomy" id="2234"/>
    <lineage>
        <taxon>Archaea</taxon>
        <taxon>Methanobacteriati</taxon>
        <taxon>Methanobacteriota</taxon>
        <taxon>Archaeoglobi</taxon>
        <taxon>Archaeoglobales</taxon>
        <taxon>Archaeoglobaceae</taxon>
        <taxon>Archaeoglobus</taxon>
    </lineage>
</organism>
<name>A0A7C3RD59_ARCFL</name>
<reference evidence="1" key="1">
    <citation type="journal article" date="2020" name="mSystems">
        <title>Genome- and Community-Level Interaction Insights into Carbon Utilization and Element Cycling Functions of Hydrothermarchaeota in Hydrothermal Sediment.</title>
        <authorList>
            <person name="Zhou Z."/>
            <person name="Liu Y."/>
            <person name="Xu W."/>
            <person name="Pan J."/>
            <person name="Luo Z.H."/>
            <person name="Li M."/>
        </authorList>
    </citation>
    <scope>NUCLEOTIDE SEQUENCE [LARGE SCALE GENOMIC DNA]</scope>
    <source>
        <strain evidence="1">SpSt-87</strain>
    </source>
</reference>
<dbReference type="Pfam" id="PF04465">
    <property type="entry name" value="DUF499"/>
    <property type="match status" value="1"/>
</dbReference>
<gene>
    <name evidence="1" type="ORF">ENW66_09920</name>
</gene>
<comment type="caution">
    <text evidence="1">The sequence shown here is derived from an EMBL/GenBank/DDBJ whole genome shotgun (WGS) entry which is preliminary data.</text>
</comment>
<dbReference type="InterPro" id="IPR007555">
    <property type="entry name" value="DUF499"/>
</dbReference>
<evidence type="ECO:0000313" key="1">
    <source>
        <dbReference type="EMBL" id="HFW33243.1"/>
    </source>
</evidence>